<evidence type="ECO:0000256" key="2">
    <source>
        <dbReference type="ARBA" id="ARBA00023239"/>
    </source>
</evidence>
<gene>
    <name evidence="3 6" type="primary">fumC</name>
    <name evidence="6" type="ORF">H8R25_07475</name>
</gene>
<dbReference type="GO" id="GO:0006108">
    <property type="term" value="P:malate metabolic process"/>
    <property type="evidence" value="ECO:0007669"/>
    <property type="project" value="TreeGrafter"/>
</dbReference>
<keyword evidence="3" id="KW-0963">Cytoplasm</keyword>
<feature type="binding site" evidence="3">
    <location>
        <begin position="325"/>
        <end position="327"/>
    </location>
    <ligand>
        <name>substrate</name>
    </ligand>
</feature>
<dbReference type="HAMAP" id="MF_00743">
    <property type="entry name" value="FumaraseC"/>
    <property type="match status" value="1"/>
</dbReference>
<dbReference type="Proteomes" id="UP000641454">
    <property type="component" value="Unassembled WGS sequence"/>
</dbReference>
<dbReference type="InterPro" id="IPR008948">
    <property type="entry name" value="L-Aspartase-like"/>
</dbReference>
<keyword evidence="3" id="KW-0816">Tricarboxylic acid cycle</keyword>
<comment type="caution">
    <text evidence="3">Lacks conserved residue(s) required for the propagation of feature annotation.</text>
</comment>
<feature type="binding site" evidence="3">
    <location>
        <position position="320"/>
    </location>
    <ligand>
        <name>substrate</name>
    </ligand>
</feature>
<comment type="caution">
    <text evidence="6">The sequence shown here is derived from an EMBL/GenBank/DDBJ whole genome shotgun (WGS) entry which is preliminary data.</text>
</comment>
<evidence type="ECO:0000256" key="3">
    <source>
        <dbReference type="HAMAP-Rule" id="MF_00743"/>
    </source>
</evidence>
<dbReference type="FunFam" id="1.10.40.30:FF:000002">
    <property type="entry name" value="Fumarate hydratase class II"/>
    <property type="match status" value="1"/>
</dbReference>
<dbReference type="AlphaFoldDB" id="A0A923N002"/>
<feature type="binding site" evidence="3">
    <location>
        <begin position="140"/>
        <end position="142"/>
    </location>
    <ligand>
        <name>substrate</name>
    </ligand>
</feature>
<dbReference type="NCBIfam" id="NF008909">
    <property type="entry name" value="PRK12273.1"/>
    <property type="match status" value="1"/>
</dbReference>
<feature type="active site" description="Proton donor/acceptor" evidence="3">
    <location>
        <position position="189"/>
    </location>
</feature>
<dbReference type="EC" id="4.2.1.2" evidence="3"/>
<dbReference type="NCBIfam" id="TIGR00979">
    <property type="entry name" value="fumC_II"/>
    <property type="match status" value="1"/>
</dbReference>
<dbReference type="PROSITE" id="PS00163">
    <property type="entry name" value="FUMARATE_LYASES"/>
    <property type="match status" value="1"/>
</dbReference>
<dbReference type="Pfam" id="PF10415">
    <property type="entry name" value="FumaraseC_C"/>
    <property type="match status" value="1"/>
</dbReference>
<dbReference type="RefSeq" id="WP_187017945.1">
    <property type="nucleotide sequence ID" value="NZ_JACRUK010000013.1"/>
</dbReference>
<feature type="active site" evidence="3">
    <location>
        <position position="319"/>
    </location>
</feature>
<proteinExistence type="inferred from homology"/>
<dbReference type="GO" id="GO:0006106">
    <property type="term" value="P:fumarate metabolic process"/>
    <property type="evidence" value="ECO:0007669"/>
    <property type="project" value="InterPro"/>
</dbReference>
<dbReference type="Gene3D" id="1.10.275.10">
    <property type="entry name" value="Fumarase/aspartase (N-terminal domain)"/>
    <property type="match status" value="1"/>
</dbReference>
<sequence length="461" mass="49905">MKFRIEKDTMGEVQVPADKYWGAQTERSRNNFKIGPSASMPKEIIYGFAYLKKAAAYTNCDLGTLTTAKRDAIAAVCDEILDGKLDDQFPLVIWQTGSGTQSNMNVNEVIAHRAQLLKGFTIGESEPFIKANDDVNKSQSSNDTFPTAMHIAAYKLVVEHTIPAIEKLRDTLDTKAIQFKNVVKIGRTHLMDATPLTLGQEISGYVAQLNYGVKALKNTLAHLSEIALGGTAVGTGLNTPVGYDIKVAQYIAAFTGHPFVTAENKFEALAAHDAIVESHGALKQLAVSLNKIANDIRMLASGPRSGIGELLLPENEPGSSIMPGKVNPTQCEALTMVCAQVIGNDVAITVGGMQGQYELNVFKPLMAANFLQSARLLADACSSFDTHCAQGIEPNYKRITELVDNSLMLVTALNTKIGYYKAAEIAQTAHKNGTSLKEEAIRLGYVTATNFDAWVKPEDMV</sequence>
<dbReference type="CDD" id="cd01362">
    <property type="entry name" value="Fumarase_classII"/>
    <property type="match status" value="1"/>
</dbReference>
<dbReference type="FunFam" id="1.10.275.10:FF:000001">
    <property type="entry name" value="Fumarate hydratase, mitochondrial"/>
    <property type="match status" value="1"/>
</dbReference>
<dbReference type="EMBL" id="JACRUL010000013">
    <property type="protein sequence ID" value="MBC5844275.1"/>
    <property type="molecule type" value="Genomic_DNA"/>
</dbReference>
<evidence type="ECO:0000256" key="1">
    <source>
        <dbReference type="ARBA" id="ARBA00009084"/>
    </source>
</evidence>
<dbReference type="SUPFAM" id="SSF48557">
    <property type="entry name" value="L-aspartase-like"/>
    <property type="match status" value="1"/>
</dbReference>
<organism evidence="6 7">
    <name type="scientific">Flavobacterium muglaense</name>
    <dbReference type="NCBI Taxonomy" id="2764716"/>
    <lineage>
        <taxon>Bacteria</taxon>
        <taxon>Pseudomonadati</taxon>
        <taxon>Bacteroidota</taxon>
        <taxon>Flavobacteriia</taxon>
        <taxon>Flavobacteriales</taxon>
        <taxon>Flavobacteriaceae</taxon>
        <taxon>Flavobacterium</taxon>
    </lineage>
</organism>
<dbReference type="FunFam" id="1.20.200.10:FF:000001">
    <property type="entry name" value="Fumarate hydratase, mitochondrial"/>
    <property type="match status" value="1"/>
</dbReference>
<dbReference type="PANTHER" id="PTHR11444:SF1">
    <property type="entry name" value="FUMARATE HYDRATASE, MITOCHONDRIAL"/>
    <property type="match status" value="1"/>
</dbReference>
<dbReference type="InterPro" id="IPR024083">
    <property type="entry name" value="Fumarase/histidase_N"/>
</dbReference>
<keyword evidence="2 3" id="KW-0456">Lyase</keyword>
<accession>A0A923N002</accession>
<dbReference type="InterPro" id="IPR018951">
    <property type="entry name" value="Fumarase_C_C"/>
</dbReference>
<feature type="binding site" evidence="3">
    <location>
        <begin position="98"/>
        <end position="100"/>
    </location>
    <ligand>
        <name>substrate</name>
    </ligand>
</feature>
<feature type="site" description="Important for catalytic activity" evidence="3">
    <location>
        <position position="332"/>
    </location>
</feature>
<keyword evidence="7" id="KW-1185">Reference proteome</keyword>
<dbReference type="PANTHER" id="PTHR11444">
    <property type="entry name" value="ASPARTATEAMMONIA/ARGININOSUCCINATE/ADENYLOSUCCINATE LYASE"/>
    <property type="match status" value="1"/>
</dbReference>
<dbReference type="InterPro" id="IPR000362">
    <property type="entry name" value="Fumarate_lyase_fam"/>
</dbReference>
<evidence type="ECO:0000313" key="7">
    <source>
        <dbReference type="Proteomes" id="UP000641454"/>
    </source>
</evidence>
<comment type="pathway">
    <text evidence="3">Carbohydrate metabolism; tricarboxylic acid cycle; (S)-malate from fumarate: step 1/1.</text>
</comment>
<dbReference type="PRINTS" id="PR00149">
    <property type="entry name" value="FUMRATELYASE"/>
</dbReference>
<comment type="subunit">
    <text evidence="3">Homotetramer.</text>
</comment>
<comment type="catalytic activity">
    <reaction evidence="3">
        <text>(S)-malate = fumarate + H2O</text>
        <dbReference type="Rhea" id="RHEA:12460"/>
        <dbReference type="ChEBI" id="CHEBI:15377"/>
        <dbReference type="ChEBI" id="CHEBI:15589"/>
        <dbReference type="ChEBI" id="CHEBI:29806"/>
        <dbReference type="EC" id="4.2.1.2"/>
    </reaction>
</comment>
<feature type="domain" description="Fumarase C C-terminal" evidence="5">
    <location>
        <begin position="409"/>
        <end position="461"/>
    </location>
</feature>
<dbReference type="InterPro" id="IPR022761">
    <property type="entry name" value="Fumarate_lyase_N"/>
</dbReference>
<feature type="binding site" evidence="3">
    <location>
        <position position="188"/>
    </location>
    <ligand>
        <name>substrate</name>
    </ligand>
</feature>
<dbReference type="Gene3D" id="1.10.40.30">
    <property type="entry name" value="Fumarase/aspartase (C-terminal domain)"/>
    <property type="match status" value="1"/>
</dbReference>
<dbReference type="Gene3D" id="1.20.200.10">
    <property type="entry name" value="Fumarase/aspartase (Central domain)"/>
    <property type="match status" value="1"/>
</dbReference>
<dbReference type="Pfam" id="PF00206">
    <property type="entry name" value="Lyase_1"/>
    <property type="match status" value="1"/>
</dbReference>
<dbReference type="GO" id="GO:0005737">
    <property type="term" value="C:cytoplasm"/>
    <property type="evidence" value="ECO:0007669"/>
    <property type="project" value="UniProtKB-SubCell"/>
</dbReference>
<evidence type="ECO:0000259" key="4">
    <source>
        <dbReference type="Pfam" id="PF00206"/>
    </source>
</evidence>
<evidence type="ECO:0000313" key="6">
    <source>
        <dbReference type="EMBL" id="MBC5844275.1"/>
    </source>
</evidence>
<comment type="subcellular location">
    <subcellularLocation>
        <location evidence="3">Cytoplasm</location>
    </subcellularLocation>
</comment>
<comment type="function">
    <text evidence="3">Involved in the TCA cycle. Catalyzes the stereospecific interconversion of fumarate to L-malate.</text>
</comment>
<evidence type="ECO:0000259" key="5">
    <source>
        <dbReference type="Pfam" id="PF10415"/>
    </source>
</evidence>
<comment type="miscellaneous">
    <text evidence="3">There are 2 substrate-binding sites: the catalytic A site, and the non-catalytic B site that may play a role in the transfer of substrate or product between the active site and the solvent. Alternatively, the B site may bind allosteric effectors.</text>
</comment>
<dbReference type="GO" id="GO:0004333">
    <property type="term" value="F:fumarate hydratase activity"/>
    <property type="evidence" value="ECO:0007669"/>
    <property type="project" value="UniProtKB-UniRule"/>
</dbReference>
<comment type="similarity">
    <text evidence="1 3">Belongs to the class-II fumarase/aspartase family. Fumarase subfamily.</text>
</comment>
<name>A0A923N002_9FLAO</name>
<dbReference type="InterPro" id="IPR020557">
    <property type="entry name" value="Fumarate_lyase_CS"/>
</dbReference>
<feature type="domain" description="Fumarate lyase N-terminal" evidence="4">
    <location>
        <begin position="11"/>
        <end position="343"/>
    </location>
</feature>
<reference evidence="6 7" key="1">
    <citation type="submission" date="2020-08" db="EMBL/GenBank/DDBJ databases">
        <title>Description of novel Flavobacterium F-392 isolate.</title>
        <authorList>
            <person name="Saticioglu I.B."/>
            <person name="Duman M."/>
            <person name="Altun S."/>
        </authorList>
    </citation>
    <scope>NUCLEOTIDE SEQUENCE [LARGE SCALE GENOMIC DNA]</scope>
    <source>
        <strain evidence="6 7">F-392</strain>
    </source>
</reference>
<protein>
    <recommendedName>
        <fullName evidence="3">Fumarate hydratase class II</fullName>
        <shortName evidence="3">Fumarase C</shortName>
        <ecNumber evidence="3">4.2.1.2</ecNumber>
    </recommendedName>
    <alternativeName>
        <fullName evidence="3">Aerobic fumarase</fullName>
    </alternativeName>
    <alternativeName>
        <fullName evidence="3">Iron-independent fumarase</fullName>
    </alternativeName>
</protein>
<dbReference type="InterPro" id="IPR005677">
    <property type="entry name" value="Fum_hydII"/>
</dbReference>
<dbReference type="GO" id="GO:0006099">
    <property type="term" value="P:tricarboxylic acid cycle"/>
    <property type="evidence" value="ECO:0007669"/>
    <property type="project" value="UniProtKB-UniRule"/>
</dbReference>